<feature type="region of interest" description="Disordered" evidence="1">
    <location>
        <begin position="37"/>
        <end position="60"/>
    </location>
</feature>
<feature type="compositionally biased region" description="Polar residues" evidence="1">
    <location>
        <begin position="50"/>
        <end position="60"/>
    </location>
</feature>
<evidence type="ECO:0000313" key="2">
    <source>
        <dbReference type="EMBL" id="TWF53062.1"/>
    </source>
</evidence>
<keyword evidence="3" id="KW-1185">Reference proteome</keyword>
<evidence type="ECO:0000256" key="1">
    <source>
        <dbReference type="SAM" id="MobiDB-lite"/>
    </source>
</evidence>
<sequence>MPILISVVAGLVLGGAVLAAVFWWAFRPWPKPGKSLFPEPHGHNPAPDTTIVTGTGNDMP</sequence>
<organism evidence="2 3">
    <name type="scientific">Neorhizobium alkalisoli</name>
    <dbReference type="NCBI Taxonomy" id="528178"/>
    <lineage>
        <taxon>Bacteria</taxon>
        <taxon>Pseudomonadati</taxon>
        <taxon>Pseudomonadota</taxon>
        <taxon>Alphaproteobacteria</taxon>
        <taxon>Hyphomicrobiales</taxon>
        <taxon>Rhizobiaceae</taxon>
        <taxon>Rhizobium/Agrobacterium group</taxon>
        <taxon>Neorhizobium</taxon>
    </lineage>
</organism>
<gene>
    <name evidence="2" type="ORF">FHW37_104333</name>
</gene>
<dbReference type="Proteomes" id="UP000320653">
    <property type="component" value="Unassembled WGS sequence"/>
</dbReference>
<dbReference type="AlphaFoldDB" id="A0A561QRY4"/>
<evidence type="ECO:0000313" key="3">
    <source>
        <dbReference type="Proteomes" id="UP000320653"/>
    </source>
</evidence>
<name>A0A561QRY4_9HYPH</name>
<accession>A0A561QRY4</accession>
<protein>
    <submittedName>
        <fullName evidence="2">Uncharacterized protein</fullName>
    </submittedName>
</protein>
<reference evidence="2 3" key="1">
    <citation type="submission" date="2019-06" db="EMBL/GenBank/DDBJ databases">
        <title>Sorghum-associated microbial communities from plants grown in Nebraska, USA.</title>
        <authorList>
            <person name="Schachtman D."/>
        </authorList>
    </citation>
    <scope>NUCLEOTIDE SEQUENCE [LARGE SCALE GENOMIC DNA]</scope>
    <source>
        <strain evidence="2 3">1225</strain>
    </source>
</reference>
<comment type="caution">
    <text evidence="2">The sequence shown here is derived from an EMBL/GenBank/DDBJ whole genome shotgun (WGS) entry which is preliminary data.</text>
</comment>
<dbReference type="EMBL" id="VIWP01000004">
    <property type="protein sequence ID" value="TWF53062.1"/>
    <property type="molecule type" value="Genomic_DNA"/>
</dbReference>
<proteinExistence type="predicted"/>